<dbReference type="EMBL" id="WHYR01000007">
    <property type="protein sequence ID" value="MQL51457.1"/>
    <property type="molecule type" value="Genomic_DNA"/>
</dbReference>
<keyword evidence="2" id="KW-1185">Reference proteome</keyword>
<name>A0A6N7IPF2_9FIRM</name>
<accession>A0A6N7IPF2</accession>
<organism evidence="1 2">
    <name type="scientific">Desulfofundulus thermobenzoicus</name>
    <dbReference type="NCBI Taxonomy" id="29376"/>
    <lineage>
        <taxon>Bacteria</taxon>
        <taxon>Bacillati</taxon>
        <taxon>Bacillota</taxon>
        <taxon>Clostridia</taxon>
        <taxon>Eubacteriales</taxon>
        <taxon>Peptococcaceae</taxon>
        <taxon>Desulfofundulus</taxon>
    </lineage>
</organism>
<proteinExistence type="predicted"/>
<gene>
    <name evidence="1" type="ORF">GFC01_04100</name>
</gene>
<reference evidence="1 2" key="1">
    <citation type="submission" date="2019-10" db="EMBL/GenBank/DDBJ databases">
        <title>Comparative genomics of sulfur disproportionating microorganisms.</title>
        <authorList>
            <person name="Ward L.M."/>
            <person name="Bertran E."/>
            <person name="Johnston D."/>
        </authorList>
    </citation>
    <scope>NUCLEOTIDE SEQUENCE [LARGE SCALE GENOMIC DNA]</scope>
    <source>
        <strain evidence="1 2">DSM 14055</strain>
    </source>
</reference>
<dbReference type="Proteomes" id="UP000441717">
    <property type="component" value="Unassembled WGS sequence"/>
</dbReference>
<evidence type="ECO:0000313" key="2">
    <source>
        <dbReference type="Proteomes" id="UP000441717"/>
    </source>
</evidence>
<dbReference type="OrthoDB" id="9924741at2"/>
<protein>
    <recommendedName>
        <fullName evidence="3">HEPN AbiU2-like domain-containing protein</fullName>
    </recommendedName>
</protein>
<evidence type="ECO:0000313" key="1">
    <source>
        <dbReference type="EMBL" id="MQL51457.1"/>
    </source>
</evidence>
<dbReference type="RefSeq" id="WP_152945385.1">
    <property type="nucleotide sequence ID" value="NZ_WHYR01000007.1"/>
</dbReference>
<sequence>MNGILQILAFINDYSQKLIGKYFIVELNSLFNLLSKLTEYNTKYKSLEHKELLSEITKLENKFNFRYIRNKVAAHKDSNIDLKSYADMWNSINFSSLNEYWRVFVNHIDKILTKYYPIEKKLYFLIQRETIAGAIATEDKKDAYKPFYDILV</sequence>
<dbReference type="AlphaFoldDB" id="A0A6N7IPF2"/>
<evidence type="ECO:0008006" key="3">
    <source>
        <dbReference type="Google" id="ProtNLM"/>
    </source>
</evidence>
<comment type="caution">
    <text evidence="1">The sequence shown here is derived from an EMBL/GenBank/DDBJ whole genome shotgun (WGS) entry which is preliminary data.</text>
</comment>